<feature type="transmembrane region" description="Helical" evidence="5">
    <location>
        <begin position="180"/>
        <end position="205"/>
    </location>
</feature>
<keyword evidence="2 5" id="KW-0812">Transmembrane</keyword>
<feature type="transmembrane region" description="Helical" evidence="5">
    <location>
        <begin position="265"/>
        <end position="282"/>
    </location>
</feature>
<feature type="transmembrane region" description="Helical" evidence="5">
    <location>
        <begin position="410"/>
        <end position="431"/>
    </location>
</feature>
<feature type="transmembrane region" description="Helical" evidence="5">
    <location>
        <begin position="40"/>
        <end position="57"/>
    </location>
</feature>
<feature type="transmembrane region" description="Helical" evidence="5">
    <location>
        <begin position="152"/>
        <end position="173"/>
    </location>
</feature>
<dbReference type="InterPro" id="IPR051533">
    <property type="entry name" value="WaaL-like"/>
</dbReference>
<dbReference type="GO" id="GO:0016874">
    <property type="term" value="F:ligase activity"/>
    <property type="evidence" value="ECO:0007669"/>
    <property type="project" value="UniProtKB-KW"/>
</dbReference>
<evidence type="ECO:0000313" key="8">
    <source>
        <dbReference type="Proteomes" id="UP000663720"/>
    </source>
</evidence>
<feature type="transmembrane region" description="Helical" evidence="5">
    <location>
        <begin position="438"/>
        <end position="455"/>
    </location>
</feature>
<evidence type="ECO:0000256" key="2">
    <source>
        <dbReference type="ARBA" id="ARBA00022692"/>
    </source>
</evidence>
<organism evidence="7 8">
    <name type="scientific">Desulfonema limicola</name>
    <dbReference type="NCBI Taxonomy" id="45656"/>
    <lineage>
        <taxon>Bacteria</taxon>
        <taxon>Pseudomonadati</taxon>
        <taxon>Thermodesulfobacteriota</taxon>
        <taxon>Desulfobacteria</taxon>
        <taxon>Desulfobacterales</taxon>
        <taxon>Desulfococcaceae</taxon>
        <taxon>Desulfonema</taxon>
    </lineage>
</organism>
<name>A0A975GJ71_9BACT</name>
<dbReference type="InterPro" id="IPR007016">
    <property type="entry name" value="O-antigen_ligase-rel_domated"/>
</dbReference>
<keyword evidence="7" id="KW-0436">Ligase</keyword>
<comment type="subcellular location">
    <subcellularLocation>
        <location evidence="1">Membrane</location>
        <topology evidence="1">Multi-pass membrane protein</topology>
    </subcellularLocation>
</comment>
<dbReference type="Pfam" id="PF04932">
    <property type="entry name" value="Wzy_C"/>
    <property type="match status" value="1"/>
</dbReference>
<feature type="transmembrane region" description="Helical" evidence="5">
    <location>
        <begin position="12"/>
        <end position="34"/>
    </location>
</feature>
<feature type="transmembrane region" description="Helical" evidence="5">
    <location>
        <begin position="461"/>
        <end position="480"/>
    </location>
</feature>
<keyword evidence="4 5" id="KW-0472">Membrane</keyword>
<evidence type="ECO:0000259" key="6">
    <source>
        <dbReference type="Pfam" id="PF04932"/>
    </source>
</evidence>
<sequence>MKIFSVINTTRFKTELVLVIMVGTITALALIKASSMEAKWTKAVLLGLVAVSFLILIPHREKFIFCLAIFLLPIQLDFQLMYSEDPFMVRDINGFRITAVDILFFFAMVCWLFRVLTGHNEKIYLYPQITLPFLFIFAWSTAGIKKAVMPDIIAISSLWAMFKCGLVFIYAANNLKDRQMIYLASGALLLAAAGQAAIGIIQYSIGGTIGLEMLGEVEIFEMSAGESTVSRIGGTLGHANQFAIFMGILVQVNLALMFTKIPKSVKYMVSIPLILSVSAIILTFSRGGLTGMVLGGAFNCFCCMSKQTGRKLFSAVIVVIVIIVISGSAFALIKPLRQRFFGDDRGSADLRPQMRLVARNIIHHHPWFGVGLNNYTSAIYRYDISHTAVSYDFPKPVHNEFLLIAAEQGIIVLCLLFFIFGVTFLSLFLIIRSKTDPVIPFLGIGFTGAWIAWGFQLQFDYTYTFFSIHIWFYLGFIQAIKDFVKMSEKNRINDKSFNLNPAYEKD</sequence>
<feature type="transmembrane region" description="Helical" evidence="5">
    <location>
        <begin position="64"/>
        <end position="82"/>
    </location>
</feature>
<dbReference type="Proteomes" id="UP000663720">
    <property type="component" value="Chromosome"/>
</dbReference>
<accession>A0A975GJ71</accession>
<dbReference type="RefSeq" id="WP_207689194.1">
    <property type="nucleotide sequence ID" value="NZ_CP061799.1"/>
</dbReference>
<dbReference type="EMBL" id="CP061799">
    <property type="protein sequence ID" value="QTA83336.1"/>
    <property type="molecule type" value="Genomic_DNA"/>
</dbReference>
<keyword evidence="8" id="KW-1185">Reference proteome</keyword>
<reference evidence="7" key="1">
    <citation type="journal article" date="2021" name="Microb. Physiol.">
        <title>Proteogenomic Insights into the Physiology of Marine, Sulfate-Reducing, Filamentous Desulfonema limicola and Desulfonema magnum.</title>
        <authorList>
            <person name="Schnaars V."/>
            <person name="Wohlbrand L."/>
            <person name="Scheve S."/>
            <person name="Hinrichs C."/>
            <person name="Reinhardt R."/>
            <person name="Rabus R."/>
        </authorList>
    </citation>
    <scope>NUCLEOTIDE SEQUENCE</scope>
    <source>
        <strain evidence="7">5ac10</strain>
    </source>
</reference>
<evidence type="ECO:0000256" key="1">
    <source>
        <dbReference type="ARBA" id="ARBA00004141"/>
    </source>
</evidence>
<dbReference type="KEGG" id="dli:dnl_57360"/>
<evidence type="ECO:0000256" key="3">
    <source>
        <dbReference type="ARBA" id="ARBA00022989"/>
    </source>
</evidence>
<proteinExistence type="predicted"/>
<dbReference type="GO" id="GO:0016020">
    <property type="term" value="C:membrane"/>
    <property type="evidence" value="ECO:0007669"/>
    <property type="project" value="UniProtKB-SubCell"/>
</dbReference>
<evidence type="ECO:0000256" key="4">
    <source>
        <dbReference type="ARBA" id="ARBA00023136"/>
    </source>
</evidence>
<dbReference type="AlphaFoldDB" id="A0A975GJ71"/>
<feature type="transmembrane region" description="Helical" evidence="5">
    <location>
        <begin position="123"/>
        <end position="140"/>
    </location>
</feature>
<feature type="transmembrane region" description="Helical" evidence="5">
    <location>
        <begin position="312"/>
        <end position="333"/>
    </location>
</feature>
<keyword evidence="3 5" id="KW-1133">Transmembrane helix</keyword>
<dbReference type="PANTHER" id="PTHR37422:SF13">
    <property type="entry name" value="LIPOPOLYSACCHARIDE BIOSYNTHESIS PROTEIN PA4999-RELATED"/>
    <property type="match status" value="1"/>
</dbReference>
<feature type="transmembrane region" description="Helical" evidence="5">
    <location>
        <begin position="94"/>
        <end position="116"/>
    </location>
</feature>
<evidence type="ECO:0000256" key="5">
    <source>
        <dbReference type="SAM" id="Phobius"/>
    </source>
</evidence>
<feature type="domain" description="O-antigen ligase-related" evidence="6">
    <location>
        <begin position="273"/>
        <end position="416"/>
    </location>
</feature>
<protein>
    <submittedName>
        <fullName evidence="7">O-Antigen ligase domain-containing protein</fullName>
    </submittedName>
</protein>
<gene>
    <name evidence="7" type="ORF">dnl_57360</name>
</gene>
<evidence type="ECO:0000313" key="7">
    <source>
        <dbReference type="EMBL" id="QTA83336.1"/>
    </source>
</evidence>
<dbReference type="PANTHER" id="PTHR37422">
    <property type="entry name" value="TEICHURONIC ACID BIOSYNTHESIS PROTEIN TUAE"/>
    <property type="match status" value="1"/>
</dbReference>